<organism evidence="2 3">
    <name type="scientific">Allomesorhizobium camelthorni</name>
    <dbReference type="NCBI Taxonomy" id="475069"/>
    <lineage>
        <taxon>Bacteria</taxon>
        <taxon>Pseudomonadati</taxon>
        <taxon>Pseudomonadota</taxon>
        <taxon>Alphaproteobacteria</taxon>
        <taxon>Hyphomicrobiales</taxon>
        <taxon>Phyllobacteriaceae</taxon>
        <taxon>Allomesorhizobium</taxon>
    </lineage>
</organism>
<dbReference type="RefSeq" id="WP_165030914.1">
    <property type="nucleotide sequence ID" value="NZ_JAAKZF010000032.1"/>
</dbReference>
<protein>
    <submittedName>
        <fullName evidence="2">Uncharacterized protein</fullName>
    </submittedName>
</protein>
<evidence type="ECO:0000256" key="1">
    <source>
        <dbReference type="SAM" id="Phobius"/>
    </source>
</evidence>
<proteinExistence type="predicted"/>
<accession>A0A6G4WFF9</accession>
<keyword evidence="1" id="KW-0812">Transmembrane</keyword>
<gene>
    <name evidence="2" type="ORF">G6N73_20390</name>
</gene>
<dbReference type="Proteomes" id="UP001642900">
    <property type="component" value="Unassembled WGS sequence"/>
</dbReference>
<comment type="caution">
    <text evidence="2">The sequence shown here is derived from an EMBL/GenBank/DDBJ whole genome shotgun (WGS) entry which is preliminary data.</text>
</comment>
<keyword evidence="1" id="KW-0472">Membrane</keyword>
<dbReference type="EMBL" id="JAAKZF010000032">
    <property type="protein sequence ID" value="NGO53491.1"/>
    <property type="molecule type" value="Genomic_DNA"/>
</dbReference>
<evidence type="ECO:0000313" key="3">
    <source>
        <dbReference type="Proteomes" id="UP001642900"/>
    </source>
</evidence>
<keyword evidence="3" id="KW-1185">Reference proteome</keyword>
<dbReference type="AlphaFoldDB" id="A0A6G4WFF9"/>
<sequence>MQPIPNLHNKLLILAITVIAVAIIVSVYLLCVQEIGNKNLQNQVLSTNQSNEELDTKVHIEDSNIKAGTVEESVDTSNWQTYRNEEAGFEFKYPKEWSTRDIKPYRSTRYIMEEEFLVLDPVVSFLSPKELEIINSPNYTDQPVGFFITVRKVNDISLEKWTKQYYDGNQPWYDGPVTHMDTKFHSIHNTYSANVSGLGDGIYSTHIELNNGYLLTVDTPLRGYHEGDILKGVISTLIVY</sequence>
<name>A0A6G4WFF9_9HYPH</name>
<reference evidence="2 3" key="1">
    <citation type="submission" date="2020-02" db="EMBL/GenBank/DDBJ databases">
        <title>Genome sequence of strain CCNWXJ40-4.</title>
        <authorList>
            <person name="Gao J."/>
            <person name="Sun J."/>
        </authorList>
    </citation>
    <scope>NUCLEOTIDE SEQUENCE [LARGE SCALE GENOMIC DNA]</scope>
    <source>
        <strain evidence="2 3">CCNWXJ 40-4</strain>
    </source>
</reference>
<keyword evidence="1" id="KW-1133">Transmembrane helix</keyword>
<evidence type="ECO:0000313" key="2">
    <source>
        <dbReference type="EMBL" id="NGO53491.1"/>
    </source>
</evidence>
<feature type="transmembrane region" description="Helical" evidence="1">
    <location>
        <begin position="12"/>
        <end position="30"/>
    </location>
</feature>